<evidence type="ECO:0000313" key="5">
    <source>
        <dbReference type="Proteomes" id="UP000594638"/>
    </source>
</evidence>
<accession>A0A8S0P7U2</accession>
<dbReference type="Gene3D" id="3.30.70.100">
    <property type="match status" value="1"/>
</dbReference>
<dbReference type="PROSITE" id="PS50846">
    <property type="entry name" value="HMA_2"/>
    <property type="match status" value="1"/>
</dbReference>
<dbReference type="Gramene" id="OE9A108361T3">
    <property type="protein sequence ID" value="OE9A108361C3"/>
    <property type="gene ID" value="OE9A108361"/>
</dbReference>
<sequence length="298" mass="33210">MKSIDLFCASPAATAICSSTDQCSTMPHGMKAVDRHIHRLGDWPKSRAPPPCSSQLPIDPRTYYQKNRKNSSKQSELFRRKSSADVNDLGSSSYLLSDKPLLDFTSDSERISALIPSNQPVRTERMDSDNFRVFKSLSTRSYESPPRNMPVKQYPVFKSSSKGTDENMLLKKYSSLVEKSSPTCSNDTKLPLRHLSNHLDIHKSSSTRPSHRSLKVVELRVSIHCKGCERKLRKHISRMEGVASFKIDLPTKKVTIIGDVTPLSVLTSISKVKNAQFWPSPTSSSTPSSTPSRVGPTD</sequence>
<dbReference type="InterPro" id="IPR036163">
    <property type="entry name" value="HMA_dom_sf"/>
</dbReference>
<feature type="domain" description="HMA" evidence="3">
    <location>
        <begin position="214"/>
        <end position="280"/>
    </location>
</feature>
<dbReference type="Pfam" id="PF00403">
    <property type="entry name" value="HMA"/>
    <property type="match status" value="1"/>
</dbReference>
<proteinExistence type="predicted"/>
<name>A0A8S0P7U2_OLEEU</name>
<dbReference type="OrthoDB" id="689350at2759"/>
<feature type="region of interest" description="Disordered" evidence="2">
    <location>
        <begin position="276"/>
        <end position="298"/>
    </location>
</feature>
<dbReference type="GO" id="GO:0046872">
    <property type="term" value="F:metal ion binding"/>
    <property type="evidence" value="ECO:0007669"/>
    <property type="project" value="InterPro"/>
</dbReference>
<feature type="region of interest" description="Disordered" evidence="2">
    <location>
        <begin position="41"/>
        <end position="82"/>
    </location>
</feature>
<evidence type="ECO:0000313" key="4">
    <source>
        <dbReference type="EMBL" id="CAA2933604.1"/>
    </source>
</evidence>
<dbReference type="InterPro" id="IPR044526">
    <property type="entry name" value="NAKR1-3"/>
</dbReference>
<protein>
    <submittedName>
        <fullName evidence="4">SODIUM POTASSIUM ROOT DEFECTIVE 1-like</fullName>
    </submittedName>
</protein>
<evidence type="ECO:0000256" key="1">
    <source>
        <dbReference type="ARBA" id="ARBA00004170"/>
    </source>
</evidence>
<evidence type="ECO:0000256" key="2">
    <source>
        <dbReference type="SAM" id="MobiDB-lite"/>
    </source>
</evidence>
<dbReference type="Proteomes" id="UP000594638">
    <property type="component" value="Unassembled WGS sequence"/>
</dbReference>
<dbReference type="GO" id="GO:0016020">
    <property type="term" value="C:membrane"/>
    <property type="evidence" value="ECO:0007669"/>
    <property type="project" value="UniProtKB-SubCell"/>
</dbReference>
<dbReference type="CDD" id="cd00371">
    <property type="entry name" value="HMA"/>
    <property type="match status" value="1"/>
</dbReference>
<dbReference type="AlphaFoldDB" id="A0A8S0P7U2"/>
<dbReference type="EMBL" id="CACTIH010000005">
    <property type="protein sequence ID" value="CAA2933604.1"/>
    <property type="molecule type" value="Genomic_DNA"/>
</dbReference>
<comment type="caution">
    <text evidence="4">The sequence shown here is derived from an EMBL/GenBank/DDBJ whole genome shotgun (WGS) entry which is preliminary data.</text>
</comment>
<dbReference type="PANTHER" id="PTHR46119:SF12">
    <property type="entry name" value="PROTEIN SODIUM POTASSIUM ROOT DEFECTIVE 3"/>
    <property type="match status" value="1"/>
</dbReference>
<dbReference type="PANTHER" id="PTHR46119">
    <property type="entry name" value="OS08G0405700 PROTEIN"/>
    <property type="match status" value="1"/>
</dbReference>
<dbReference type="SUPFAM" id="SSF55008">
    <property type="entry name" value="HMA, heavy metal-associated domain"/>
    <property type="match status" value="1"/>
</dbReference>
<comment type="subcellular location">
    <subcellularLocation>
        <location evidence="1">Membrane</location>
        <topology evidence="1">Peripheral membrane protein</topology>
    </subcellularLocation>
</comment>
<dbReference type="InterPro" id="IPR006121">
    <property type="entry name" value="HMA_dom"/>
</dbReference>
<reference evidence="4 5" key="1">
    <citation type="submission" date="2019-12" db="EMBL/GenBank/DDBJ databases">
        <authorList>
            <person name="Alioto T."/>
            <person name="Alioto T."/>
            <person name="Gomez Garrido J."/>
        </authorList>
    </citation>
    <scope>NUCLEOTIDE SEQUENCE [LARGE SCALE GENOMIC DNA]</scope>
</reference>
<feature type="compositionally biased region" description="Low complexity" evidence="2">
    <location>
        <begin position="279"/>
        <end position="292"/>
    </location>
</feature>
<keyword evidence="5" id="KW-1185">Reference proteome</keyword>
<organism evidence="4 5">
    <name type="scientific">Olea europaea subsp. europaea</name>
    <dbReference type="NCBI Taxonomy" id="158383"/>
    <lineage>
        <taxon>Eukaryota</taxon>
        <taxon>Viridiplantae</taxon>
        <taxon>Streptophyta</taxon>
        <taxon>Embryophyta</taxon>
        <taxon>Tracheophyta</taxon>
        <taxon>Spermatophyta</taxon>
        <taxon>Magnoliopsida</taxon>
        <taxon>eudicotyledons</taxon>
        <taxon>Gunneridae</taxon>
        <taxon>Pentapetalae</taxon>
        <taxon>asterids</taxon>
        <taxon>lamiids</taxon>
        <taxon>Lamiales</taxon>
        <taxon>Oleaceae</taxon>
        <taxon>Oleeae</taxon>
        <taxon>Olea</taxon>
    </lineage>
</organism>
<evidence type="ECO:0000259" key="3">
    <source>
        <dbReference type="PROSITE" id="PS50846"/>
    </source>
</evidence>
<gene>
    <name evidence="4" type="ORF">OLEA9_A108361</name>
</gene>
<dbReference type="GO" id="GO:0009626">
    <property type="term" value="P:plant-type hypersensitive response"/>
    <property type="evidence" value="ECO:0007669"/>
    <property type="project" value="UniProtKB-KW"/>
</dbReference>